<evidence type="ECO:0000313" key="2">
    <source>
        <dbReference type="EMBL" id="EGT30370.1"/>
    </source>
</evidence>
<proteinExistence type="predicted"/>
<reference evidence="3" key="1">
    <citation type="submission" date="2011-07" db="EMBL/GenBank/DDBJ databases">
        <authorList>
            <consortium name="Caenorhabditis brenneri Sequencing and Analysis Consortium"/>
            <person name="Wilson R.K."/>
        </authorList>
    </citation>
    <scope>NUCLEOTIDE SEQUENCE [LARGE SCALE GENOMIC DNA]</scope>
    <source>
        <strain evidence="3">PB2801</strain>
    </source>
</reference>
<accession>G0M820</accession>
<gene>
    <name evidence="2" type="ORF">CAEBREN_25895</name>
</gene>
<evidence type="ECO:0000256" key="1">
    <source>
        <dbReference type="SAM" id="Phobius"/>
    </source>
</evidence>
<organism evidence="3">
    <name type="scientific">Caenorhabditis brenneri</name>
    <name type="common">Nematode worm</name>
    <dbReference type="NCBI Taxonomy" id="135651"/>
    <lineage>
        <taxon>Eukaryota</taxon>
        <taxon>Metazoa</taxon>
        <taxon>Ecdysozoa</taxon>
        <taxon>Nematoda</taxon>
        <taxon>Chromadorea</taxon>
        <taxon>Rhabditida</taxon>
        <taxon>Rhabditina</taxon>
        <taxon>Rhabditomorpha</taxon>
        <taxon>Rhabditoidea</taxon>
        <taxon>Rhabditidae</taxon>
        <taxon>Peloderinae</taxon>
        <taxon>Caenorhabditis</taxon>
    </lineage>
</organism>
<keyword evidence="1" id="KW-1133">Transmembrane helix</keyword>
<sequence length="103" mass="12131">MLPLLVFIYSLFDAMWSPYTVWICAVFFLCYIARYLLISRRSHEKVIVIELENNKDGTVNSFSYESITGTKEDLELQDNPMLPLYILSFLDNMTEPHPNQCHY</sequence>
<feature type="transmembrane region" description="Helical" evidence="1">
    <location>
        <begin position="20"/>
        <end position="37"/>
    </location>
</feature>
<keyword evidence="3" id="KW-1185">Reference proteome</keyword>
<dbReference type="AlphaFoldDB" id="G0M820"/>
<dbReference type="Proteomes" id="UP000008068">
    <property type="component" value="Unassembled WGS sequence"/>
</dbReference>
<protein>
    <submittedName>
        <fullName evidence="2">Uncharacterized protein</fullName>
    </submittedName>
</protein>
<dbReference type="HOGENOM" id="CLU_2266074_0_0_1"/>
<keyword evidence="1" id="KW-0472">Membrane</keyword>
<evidence type="ECO:0000313" key="3">
    <source>
        <dbReference type="Proteomes" id="UP000008068"/>
    </source>
</evidence>
<name>G0M820_CAEBE</name>
<dbReference type="InParanoid" id="G0M820"/>
<dbReference type="EMBL" id="GL379786">
    <property type="protein sequence ID" value="EGT30370.1"/>
    <property type="molecule type" value="Genomic_DNA"/>
</dbReference>
<keyword evidence="1" id="KW-0812">Transmembrane</keyword>